<evidence type="ECO:0000256" key="5">
    <source>
        <dbReference type="ARBA" id="ARBA00023136"/>
    </source>
</evidence>
<evidence type="ECO:0000256" key="8">
    <source>
        <dbReference type="PROSITE-ProRule" id="PRU00284"/>
    </source>
</evidence>
<keyword evidence="12" id="KW-1185">Reference proteome</keyword>
<evidence type="ECO:0000256" key="1">
    <source>
        <dbReference type="ARBA" id="ARBA00004651"/>
    </source>
</evidence>
<evidence type="ECO:0000313" key="12">
    <source>
        <dbReference type="Proteomes" id="UP001316189"/>
    </source>
</evidence>
<gene>
    <name evidence="11" type="ORF">NP064_13235</name>
</gene>
<dbReference type="Gene3D" id="3.30.450.20">
    <property type="entry name" value="PAS domain"/>
    <property type="match status" value="1"/>
</dbReference>
<evidence type="ECO:0000313" key="11">
    <source>
        <dbReference type="EMBL" id="UUI74741.1"/>
    </source>
</evidence>
<dbReference type="SMART" id="SM01049">
    <property type="entry name" value="Cache_2"/>
    <property type="match status" value="1"/>
</dbReference>
<reference evidence="11 12" key="1">
    <citation type="submission" date="2022-07" db="EMBL/GenBank/DDBJ databases">
        <title>Novel species in genus cellulomonas.</title>
        <authorList>
            <person name="Ye L."/>
        </authorList>
    </citation>
    <scope>NUCLEOTIDE SEQUENCE [LARGE SCALE GENOMIC DNA]</scope>
    <source>
        <strain evidence="12">zg-Y338</strain>
    </source>
</reference>
<dbReference type="Pfam" id="PF17200">
    <property type="entry name" value="sCache_2"/>
    <property type="match status" value="1"/>
</dbReference>
<evidence type="ECO:0000256" key="4">
    <source>
        <dbReference type="ARBA" id="ARBA00022989"/>
    </source>
</evidence>
<dbReference type="InterPro" id="IPR004089">
    <property type="entry name" value="MCPsignal_dom"/>
</dbReference>
<comment type="subcellular location">
    <subcellularLocation>
        <location evidence="1">Cell membrane</location>
        <topology evidence="1">Multi-pass membrane protein</topology>
    </subcellularLocation>
</comment>
<dbReference type="InterPro" id="IPR004090">
    <property type="entry name" value="Chemotax_Me-accpt_rcpt"/>
</dbReference>
<dbReference type="InterPro" id="IPR033480">
    <property type="entry name" value="sCache_2"/>
</dbReference>
<protein>
    <submittedName>
        <fullName evidence="11">Methyl-accepting chemotaxis protein</fullName>
    </submittedName>
</protein>
<dbReference type="InterPro" id="IPR003660">
    <property type="entry name" value="HAMP_dom"/>
</dbReference>
<dbReference type="Gene3D" id="1.10.287.950">
    <property type="entry name" value="Methyl-accepting chemotaxis protein"/>
    <property type="match status" value="1"/>
</dbReference>
<feature type="domain" description="Methyl-accepting transducer" evidence="9">
    <location>
        <begin position="268"/>
        <end position="511"/>
    </location>
</feature>
<evidence type="ECO:0000259" key="9">
    <source>
        <dbReference type="PROSITE" id="PS50111"/>
    </source>
</evidence>
<proteinExistence type="inferred from homology"/>
<dbReference type="RefSeq" id="WP_227570397.1">
    <property type="nucleotide sequence ID" value="NZ_CP101988.1"/>
</dbReference>
<dbReference type="Proteomes" id="UP001316189">
    <property type="component" value="Chromosome"/>
</dbReference>
<dbReference type="PANTHER" id="PTHR32089">
    <property type="entry name" value="METHYL-ACCEPTING CHEMOTAXIS PROTEIN MCPB"/>
    <property type="match status" value="1"/>
</dbReference>
<sequence length="526" mass="54739">MSRLLALAIRTRLMLLVGLATLGLVSVAVIAGVQLEGDLLAERQVTNRAAVQTAMGIVESYGERAASGEMTTAEAQAAAIESVKSLRYSGEEYFWINDMQPAMIMHPTKPELDGTDLNDYADPDGTLLFVEFVKVVKAEGSGFVAYQWPRPGEDAPQPKISFVTGYEPWGWVVGSGVYIDDVRAAAIAGARDLLLASAAIIALVIGLSVAISRSIVKPIEEAGVALASGDLATRLDPRRGTTELDKLALALNATLDRTATVSEQVGLAAEEVGAAARRLVDASDDIGRVADDSARLTVEVASAAHEVSEGIDTVASGTHEMGASIGEIARTTHSVAQIASEAVDLAQRTDRTVSELGESSAEIGSVVKLISAIAEQTNLLALNATIEAARAGEAGKGFAVVAGEVKELAQETARATGDISSRVEAIQAAVTRAAGEIGQISSIIGRIDDYQGSLAGAVEEQTATTAEMAKAVAEVADGGRGIATTLAEVERATHRTTEEVEGIRGSARDLVATSQRLEQAVLVLRG</sequence>
<dbReference type="PROSITE" id="PS50111">
    <property type="entry name" value="CHEMOTAXIS_TRANSDUC_2"/>
    <property type="match status" value="1"/>
</dbReference>
<organism evidence="11 12">
    <name type="scientific">Cellulomonas chengniuliangii</name>
    <dbReference type="NCBI Taxonomy" id="2968084"/>
    <lineage>
        <taxon>Bacteria</taxon>
        <taxon>Bacillati</taxon>
        <taxon>Actinomycetota</taxon>
        <taxon>Actinomycetes</taxon>
        <taxon>Micrococcales</taxon>
        <taxon>Cellulomonadaceae</taxon>
        <taxon>Cellulomonas</taxon>
    </lineage>
</organism>
<keyword evidence="6 8" id="KW-0807">Transducer</keyword>
<keyword evidence="2" id="KW-1003">Cell membrane</keyword>
<name>A0ABY5KZ71_9CELL</name>
<keyword evidence="5" id="KW-0472">Membrane</keyword>
<accession>A0ABY5KZ71</accession>
<dbReference type="PRINTS" id="PR00260">
    <property type="entry name" value="CHEMTRNSDUCR"/>
</dbReference>
<feature type="domain" description="HAMP" evidence="10">
    <location>
        <begin position="213"/>
        <end position="263"/>
    </location>
</feature>
<dbReference type="EMBL" id="CP101988">
    <property type="protein sequence ID" value="UUI74741.1"/>
    <property type="molecule type" value="Genomic_DNA"/>
</dbReference>
<comment type="similarity">
    <text evidence="7">Belongs to the methyl-accepting chemotaxis (MCP) protein family.</text>
</comment>
<dbReference type="PANTHER" id="PTHR32089:SF112">
    <property type="entry name" value="LYSOZYME-LIKE PROTEIN-RELATED"/>
    <property type="match status" value="1"/>
</dbReference>
<evidence type="ECO:0000256" key="7">
    <source>
        <dbReference type="ARBA" id="ARBA00029447"/>
    </source>
</evidence>
<keyword evidence="3" id="KW-0812">Transmembrane</keyword>
<dbReference type="SUPFAM" id="SSF58104">
    <property type="entry name" value="Methyl-accepting chemotaxis protein (MCP) signaling domain"/>
    <property type="match status" value="1"/>
</dbReference>
<dbReference type="PROSITE" id="PS50885">
    <property type="entry name" value="HAMP"/>
    <property type="match status" value="1"/>
</dbReference>
<evidence type="ECO:0000256" key="2">
    <source>
        <dbReference type="ARBA" id="ARBA00022475"/>
    </source>
</evidence>
<dbReference type="Pfam" id="PF00015">
    <property type="entry name" value="MCPsignal"/>
    <property type="match status" value="1"/>
</dbReference>
<evidence type="ECO:0000256" key="6">
    <source>
        <dbReference type="ARBA" id="ARBA00023224"/>
    </source>
</evidence>
<keyword evidence="4" id="KW-1133">Transmembrane helix</keyword>
<dbReference type="SMART" id="SM00283">
    <property type="entry name" value="MA"/>
    <property type="match status" value="1"/>
</dbReference>
<evidence type="ECO:0000256" key="3">
    <source>
        <dbReference type="ARBA" id="ARBA00022692"/>
    </source>
</evidence>
<evidence type="ECO:0000259" key="10">
    <source>
        <dbReference type="PROSITE" id="PS50885"/>
    </source>
</evidence>